<evidence type="ECO:0000256" key="1">
    <source>
        <dbReference type="ARBA" id="ARBA00008987"/>
    </source>
</evidence>
<dbReference type="SUPFAM" id="SSF52833">
    <property type="entry name" value="Thioredoxin-like"/>
    <property type="match status" value="1"/>
</dbReference>
<keyword evidence="8" id="KW-1185">Reference proteome</keyword>
<dbReference type="GO" id="GO:0005739">
    <property type="term" value="C:mitochondrion"/>
    <property type="evidence" value="ECO:0007669"/>
    <property type="project" value="TreeGrafter"/>
</dbReference>
<keyword evidence="4" id="KW-1015">Disulfide bond</keyword>
<evidence type="ECO:0000259" key="6">
    <source>
        <dbReference type="PROSITE" id="PS51352"/>
    </source>
</evidence>
<dbReference type="PANTHER" id="PTHR43601:SF3">
    <property type="entry name" value="THIOREDOXIN, MITOCHONDRIAL"/>
    <property type="match status" value="1"/>
</dbReference>
<dbReference type="AlphaFoldDB" id="A0A7J7KPC6"/>
<dbReference type="Proteomes" id="UP000593567">
    <property type="component" value="Unassembled WGS sequence"/>
</dbReference>
<organism evidence="7 8">
    <name type="scientific">Bugula neritina</name>
    <name type="common">Brown bryozoan</name>
    <name type="synonym">Sertularia neritina</name>
    <dbReference type="NCBI Taxonomy" id="10212"/>
    <lineage>
        <taxon>Eukaryota</taxon>
        <taxon>Metazoa</taxon>
        <taxon>Spiralia</taxon>
        <taxon>Lophotrochozoa</taxon>
        <taxon>Bryozoa</taxon>
        <taxon>Gymnolaemata</taxon>
        <taxon>Cheilostomatida</taxon>
        <taxon>Flustrina</taxon>
        <taxon>Buguloidea</taxon>
        <taxon>Bugulidae</taxon>
        <taxon>Bugula</taxon>
    </lineage>
</organism>
<evidence type="ECO:0000313" key="8">
    <source>
        <dbReference type="Proteomes" id="UP000593567"/>
    </source>
</evidence>
<dbReference type="OrthoDB" id="19690at2759"/>
<keyword evidence="2" id="KW-0813">Transport</keyword>
<feature type="domain" description="Thioredoxin" evidence="6">
    <location>
        <begin position="42"/>
        <end position="158"/>
    </location>
</feature>
<dbReference type="InterPro" id="IPR036249">
    <property type="entry name" value="Thioredoxin-like_sf"/>
</dbReference>
<dbReference type="PROSITE" id="PS00194">
    <property type="entry name" value="THIOREDOXIN_1"/>
    <property type="match status" value="1"/>
</dbReference>
<dbReference type="InterPro" id="IPR017937">
    <property type="entry name" value="Thioredoxin_CS"/>
</dbReference>
<dbReference type="Gene3D" id="3.40.30.10">
    <property type="entry name" value="Glutaredoxin"/>
    <property type="match status" value="1"/>
</dbReference>
<protein>
    <submittedName>
        <fullName evidence="7">TXN2</fullName>
    </submittedName>
</protein>
<dbReference type="EMBL" id="VXIV02000193">
    <property type="protein sequence ID" value="KAF6039965.1"/>
    <property type="molecule type" value="Genomic_DNA"/>
</dbReference>
<keyword evidence="3" id="KW-0249">Electron transport</keyword>
<dbReference type="FunFam" id="3.40.30.10:FF:000001">
    <property type="entry name" value="Thioredoxin"/>
    <property type="match status" value="1"/>
</dbReference>
<dbReference type="PRINTS" id="PR00421">
    <property type="entry name" value="THIOREDOXIN"/>
</dbReference>
<accession>A0A7J7KPC6</accession>
<dbReference type="PANTHER" id="PTHR43601">
    <property type="entry name" value="THIOREDOXIN, MITOCHONDRIAL"/>
    <property type="match status" value="1"/>
</dbReference>
<dbReference type="InterPro" id="IPR013766">
    <property type="entry name" value="Thioredoxin_domain"/>
</dbReference>
<sequence>MALRQTAFKILNGKVWGQSLKYQQAPQVVGRLHHGMQQRFIQTSLTNLDKFEVINIQDEKHFEEHVTQSKTPVVLDFHATWCGPCKLLAPRLEKVLSNHANPVNLVKVYVDKFEDLAIKYRVQGVPAIFAIKDGRVVDKFVGLKEEDIIEGFVEKLTS</sequence>
<evidence type="ECO:0000313" key="7">
    <source>
        <dbReference type="EMBL" id="KAF6039965.1"/>
    </source>
</evidence>
<reference evidence="7" key="1">
    <citation type="submission" date="2020-06" db="EMBL/GenBank/DDBJ databases">
        <title>Draft genome of Bugula neritina, a colonial animal packing powerful symbionts and potential medicines.</title>
        <authorList>
            <person name="Rayko M."/>
        </authorList>
    </citation>
    <scope>NUCLEOTIDE SEQUENCE [LARGE SCALE GENOMIC DNA]</scope>
    <source>
        <strain evidence="7">Kwan_BN1</strain>
    </source>
</reference>
<comment type="similarity">
    <text evidence="1">Belongs to the thioredoxin family.</text>
</comment>
<dbReference type="PROSITE" id="PS51352">
    <property type="entry name" value="THIOREDOXIN_2"/>
    <property type="match status" value="1"/>
</dbReference>
<evidence type="ECO:0000256" key="5">
    <source>
        <dbReference type="ARBA" id="ARBA00023284"/>
    </source>
</evidence>
<gene>
    <name evidence="7" type="ORF">EB796_001725</name>
</gene>
<keyword evidence="5" id="KW-0676">Redox-active center</keyword>
<dbReference type="Pfam" id="PF00085">
    <property type="entry name" value="Thioredoxin"/>
    <property type="match status" value="1"/>
</dbReference>
<comment type="caution">
    <text evidence="7">The sequence shown here is derived from an EMBL/GenBank/DDBJ whole genome shotgun (WGS) entry which is preliminary data.</text>
</comment>
<evidence type="ECO:0000256" key="4">
    <source>
        <dbReference type="ARBA" id="ARBA00023157"/>
    </source>
</evidence>
<dbReference type="GO" id="GO:0045454">
    <property type="term" value="P:cell redox homeostasis"/>
    <property type="evidence" value="ECO:0007669"/>
    <property type="project" value="TreeGrafter"/>
</dbReference>
<evidence type="ECO:0000256" key="2">
    <source>
        <dbReference type="ARBA" id="ARBA00022448"/>
    </source>
</evidence>
<proteinExistence type="inferred from homology"/>
<evidence type="ECO:0000256" key="3">
    <source>
        <dbReference type="ARBA" id="ARBA00022982"/>
    </source>
</evidence>
<dbReference type="CDD" id="cd02947">
    <property type="entry name" value="TRX_family"/>
    <property type="match status" value="1"/>
</dbReference>
<name>A0A7J7KPC6_BUGNE</name>